<proteinExistence type="predicted"/>
<dbReference type="OMA" id="VMAFPEA"/>
<dbReference type="AlphaFoldDB" id="A0A388JRM8"/>
<dbReference type="PANTHER" id="PTHR46087:SF11">
    <property type="entry name" value="PROTEIN SEMI-ROLLED LEAF 2"/>
    <property type="match status" value="1"/>
</dbReference>
<evidence type="ECO:0000313" key="3">
    <source>
        <dbReference type="Proteomes" id="UP000265515"/>
    </source>
</evidence>
<protein>
    <submittedName>
        <fullName evidence="2">Uncharacterized protein</fullName>
    </submittedName>
</protein>
<evidence type="ECO:0000313" key="2">
    <source>
        <dbReference type="EMBL" id="GBG60445.1"/>
    </source>
</evidence>
<organism evidence="2 3">
    <name type="scientific">Chara braunii</name>
    <name type="common">Braun's stonewort</name>
    <dbReference type="NCBI Taxonomy" id="69332"/>
    <lineage>
        <taxon>Eukaryota</taxon>
        <taxon>Viridiplantae</taxon>
        <taxon>Streptophyta</taxon>
        <taxon>Charophyceae</taxon>
        <taxon>Charales</taxon>
        <taxon>Characeae</taxon>
        <taxon>Chara</taxon>
    </lineage>
</organism>
<dbReference type="OrthoDB" id="19232at2759"/>
<dbReference type="STRING" id="69332.A0A388JRM8"/>
<dbReference type="InterPro" id="IPR049152">
    <property type="entry name" value="EFR3-like_ARM"/>
</dbReference>
<feature type="compositionally biased region" description="Polar residues" evidence="1">
    <location>
        <begin position="884"/>
        <end position="899"/>
    </location>
</feature>
<name>A0A388JRM8_CHABU</name>
<dbReference type="InterPro" id="IPR016024">
    <property type="entry name" value="ARM-type_fold"/>
</dbReference>
<evidence type="ECO:0000256" key="1">
    <source>
        <dbReference type="SAM" id="MobiDB-lite"/>
    </source>
</evidence>
<feature type="region of interest" description="Disordered" evidence="1">
    <location>
        <begin position="879"/>
        <end position="910"/>
    </location>
</feature>
<feature type="region of interest" description="Disordered" evidence="1">
    <location>
        <begin position="222"/>
        <end position="242"/>
    </location>
</feature>
<sequence length="1169" mass="129028">MNFCGTAFICCPALRARSRVPVKRYRKLLKDLFRNPDEPPNDRKIGKLGDYAAKMPSRVPKIVNWLEQRGKKELHAQQYNFVVIVMKSYIKLLESCHEQMSLISSKTVSMIRELLKNEQDDMRILACNTLVDFIHAQTDSAYMHALDELVREMCLIAREAGRDRKQVELRAAGLHCLAEMVFYMGERSHIPANFDEIVNATLDNYKVSISDADISIDIPAEQSRATPLHPQTRQPSQHVRSKSFSQAVGEGVGGIVRGAMEKLLLHKDQLKVDPGSPEGFALLCLQNMARMAREATTAKRVLDPVFRYFDSNKHWVKNRKLPVEVMWDILDVMEKAMRSELLIAALVRHLDSRSAVEDRRNKIAIVRIILSLVKRSKTKSSITEVNVVLQDLSRHLRRSMEEYEKLLETGTNGRYTEAAREDLEEHLELQSSIEDCLAELVKKIGDEAPVLNTIATVLEKLAGSPATTRSTIHAMEVLAKTVADLPPPPQHSQHAFPEALFQQLLQVMAYPDTETRCGGHRIFAILMPPIPSPTVARPQGAVASAMAQAKARFEKLIGRDKRAEEEGTEMGRGKEEDAAGIEMVAAVVPQGRSRLRSRSYRQLGVVIGTRVRGSRVGDNSSIVGVGENMTAGQANPQELHFSSHQASLLLSSLHHQAVMTDNLPVNYEWMGYTYCLVAHHSKPKTTSSNTMLRAIQLALSVRATALRSETALQPVRRQSLLMLGTAMFVAAAKVYGFPQVSAYARNIITDDSKCPFLELNSEERLQVVGGVQAMAVTDAEYSSRGRNEAASHALSSIAIHPSDDLALLVDKICSTPGLVEMEGSDFRIKLVEPFTPDDSFALRPRRFNQASHQSSSSIHTDIPDLDVAEPIEQDLMDRKAPQDSGISPQSVEELVQQSKETAREEERAVSTIPSKPLPFNVITNQAQAVSVTARQKLKLILKKDVMSPSMSPLNSPTIAGGYGAGFMSDAELSGGLEGGDGRFEGPNVPMEFDAFFRLAGLIALHLSNCLKLSSVGMASSPPGVVSLHARTIRCYSSSRRLLAWKNEERLVLQVLLASISGVVSVCRTSPCSPTHSLGLLHWLPCICPSFEAVVCWHDRNVATLFDAFLRLAGLVALHFAHRLKFSLCCTGTESGGYFPWRGNLASVSDGGFLYVECSDGLVASHLLIG</sequence>
<dbReference type="InterPro" id="IPR055296">
    <property type="entry name" value="SRL2-like"/>
</dbReference>
<keyword evidence="3" id="KW-1185">Reference proteome</keyword>
<dbReference type="SUPFAM" id="SSF48371">
    <property type="entry name" value="ARM repeat"/>
    <property type="match status" value="1"/>
</dbReference>
<feature type="compositionally biased region" description="Polar residues" evidence="1">
    <location>
        <begin position="223"/>
        <end position="242"/>
    </location>
</feature>
<comment type="caution">
    <text evidence="2">The sequence shown here is derived from an EMBL/GenBank/DDBJ whole genome shotgun (WGS) entry which is preliminary data.</text>
</comment>
<dbReference type="PANTHER" id="PTHR46087">
    <property type="entry name" value="PUTATIVE, EXPRESSED-RELATED"/>
    <property type="match status" value="1"/>
</dbReference>
<dbReference type="Pfam" id="PF21052">
    <property type="entry name" value="EFR3_ARM"/>
    <property type="match status" value="1"/>
</dbReference>
<dbReference type="Proteomes" id="UP000265515">
    <property type="component" value="Unassembled WGS sequence"/>
</dbReference>
<accession>A0A388JRM8</accession>
<gene>
    <name evidence="2" type="ORF">CBR_g5620</name>
</gene>
<dbReference type="Gramene" id="GBG60445">
    <property type="protein sequence ID" value="GBG60445"/>
    <property type="gene ID" value="CBR_g5620"/>
</dbReference>
<reference evidence="2 3" key="1">
    <citation type="journal article" date="2018" name="Cell">
        <title>The Chara Genome: Secondary Complexity and Implications for Plant Terrestrialization.</title>
        <authorList>
            <person name="Nishiyama T."/>
            <person name="Sakayama H."/>
            <person name="Vries J.D."/>
            <person name="Buschmann H."/>
            <person name="Saint-Marcoux D."/>
            <person name="Ullrich K.K."/>
            <person name="Haas F.B."/>
            <person name="Vanderstraeten L."/>
            <person name="Becker D."/>
            <person name="Lang D."/>
            <person name="Vosolsobe S."/>
            <person name="Rombauts S."/>
            <person name="Wilhelmsson P.K.I."/>
            <person name="Janitza P."/>
            <person name="Kern R."/>
            <person name="Heyl A."/>
            <person name="Rumpler F."/>
            <person name="Villalobos L.I.A.C."/>
            <person name="Clay J.M."/>
            <person name="Skokan R."/>
            <person name="Toyoda A."/>
            <person name="Suzuki Y."/>
            <person name="Kagoshima H."/>
            <person name="Schijlen E."/>
            <person name="Tajeshwar N."/>
            <person name="Catarino B."/>
            <person name="Hetherington A.J."/>
            <person name="Saltykova A."/>
            <person name="Bonnot C."/>
            <person name="Breuninger H."/>
            <person name="Symeonidi A."/>
            <person name="Radhakrishnan G.V."/>
            <person name="Van Nieuwerburgh F."/>
            <person name="Deforce D."/>
            <person name="Chang C."/>
            <person name="Karol K.G."/>
            <person name="Hedrich R."/>
            <person name="Ulvskov P."/>
            <person name="Glockner G."/>
            <person name="Delwiche C.F."/>
            <person name="Petrasek J."/>
            <person name="Van de Peer Y."/>
            <person name="Friml J."/>
            <person name="Beilby M."/>
            <person name="Dolan L."/>
            <person name="Kohara Y."/>
            <person name="Sugano S."/>
            <person name="Fujiyama A."/>
            <person name="Delaux P.-M."/>
            <person name="Quint M."/>
            <person name="TheiBen G."/>
            <person name="Hagemann M."/>
            <person name="Harholt J."/>
            <person name="Dunand C."/>
            <person name="Zachgo S."/>
            <person name="Langdale J."/>
            <person name="Maumus F."/>
            <person name="Straeten D.V.D."/>
            <person name="Gould S.B."/>
            <person name="Rensing S.A."/>
        </authorList>
    </citation>
    <scope>NUCLEOTIDE SEQUENCE [LARGE SCALE GENOMIC DNA]</scope>
    <source>
        <strain evidence="2 3">S276</strain>
    </source>
</reference>
<dbReference type="EMBL" id="BFEA01000011">
    <property type="protein sequence ID" value="GBG60445.1"/>
    <property type="molecule type" value="Genomic_DNA"/>
</dbReference>